<protein>
    <recommendedName>
        <fullName evidence="3">SRPBCC family protein</fullName>
    </recommendedName>
</protein>
<dbReference type="InterPro" id="IPR019587">
    <property type="entry name" value="Polyketide_cyclase/dehydratase"/>
</dbReference>
<dbReference type="Proteomes" id="UP001500507">
    <property type="component" value="Unassembled WGS sequence"/>
</dbReference>
<dbReference type="SUPFAM" id="SSF55961">
    <property type="entry name" value="Bet v1-like"/>
    <property type="match status" value="1"/>
</dbReference>
<gene>
    <name evidence="1" type="ORF">GCM10009117_25230</name>
</gene>
<evidence type="ECO:0008006" key="3">
    <source>
        <dbReference type="Google" id="ProtNLM"/>
    </source>
</evidence>
<evidence type="ECO:0000313" key="2">
    <source>
        <dbReference type="Proteomes" id="UP001500507"/>
    </source>
</evidence>
<dbReference type="Gene3D" id="3.30.530.20">
    <property type="match status" value="1"/>
</dbReference>
<accession>A0ABN1MJG9</accession>
<dbReference type="Pfam" id="PF10604">
    <property type="entry name" value="Polyketide_cyc2"/>
    <property type="match status" value="1"/>
</dbReference>
<keyword evidence="2" id="KW-1185">Reference proteome</keyword>
<dbReference type="EMBL" id="BAAAFG010000016">
    <property type="protein sequence ID" value="GAA0873376.1"/>
    <property type="molecule type" value="Genomic_DNA"/>
</dbReference>
<proteinExistence type="predicted"/>
<name>A0ABN1MJG9_9FLAO</name>
<evidence type="ECO:0000313" key="1">
    <source>
        <dbReference type="EMBL" id="GAA0873376.1"/>
    </source>
</evidence>
<dbReference type="InterPro" id="IPR023393">
    <property type="entry name" value="START-like_dom_sf"/>
</dbReference>
<comment type="caution">
    <text evidence="1">The sequence shown here is derived from an EMBL/GenBank/DDBJ whole genome shotgun (WGS) entry which is preliminary data.</text>
</comment>
<reference evidence="1 2" key="1">
    <citation type="journal article" date="2019" name="Int. J. Syst. Evol. Microbiol.">
        <title>The Global Catalogue of Microorganisms (GCM) 10K type strain sequencing project: providing services to taxonomists for standard genome sequencing and annotation.</title>
        <authorList>
            <consortium name="The Broad Institute Genomics Platform"/>
            <consortium name="The Broad Institute Genome Sequencing Center for Infectious Disease"/>
            <person name="Wu L."/>
            <person name="Ma J."/>
        </authorList>
    </citation>
    <scope>NUCLEOTIDE SEQUENCE [LARGE SCALE GENOMIC DNA]</scope>
    <source>
        <strain evidence="1 2">JCM 16082</strain>
    </source>
</reference>
<dbReference type="CDD" id="cd07821">
    <property type="entry name" value="PYR_PYL_RCAR_like"/>
    <property type="match status" value="1"/>
</dbReference>
<sequence length="161" mass="18274">MEKITATLTMPFLKEEVWAVLDDFDNIHIWNPGLKDSYSTSSDKKTGLAAQRHCDLAPFGSFEERITEYIPNEKMVIEIYDGAKLPPIKNMGGVITLTEVGNRTNVSFTFHYETKGLMGKIMNPIMVKPKMTEGTENFLNGLEHYLKTGRKITKQELKKVS</sequence>
<organism evidence="1 2">
    <name type="scientific">Gangjinia marincola</name>
    <dbReference type="NCBI Taxonomy" id="578463"/>
    <lineage>
        <taxon>Bacteria</taxon>
        <taxon>Pseudomonadati</taxon>
        <taxon>Bacteroidota</taxon>
        <taxon>Flavobacteriia</taxon>
        <taxon>Flavobacteriales</taxon>
        <taxon>Flavobacteriaceae</taxon>
        <taxon>Gangjinia</taxon>
    </lineage>
</organism>
<dbReference type="RefSeq" id="WP_343768307.1">
    <property type="nucleotide sequence ID" value="NZ_BAAAFG010000016.1"/>
</dbReference>